<feature type="region of interest" description="Disordered" evidence="1">
    <location>
        <begin position="58"/>
        <end position="79"/>
    </location>
</feature>
<proteinExistence type="predicted"/>
<name>A0A507FL34_9FUNG</name>
<feature type="compositionally biased region" description="Pro residues" evidence="1">
    <location>
        <begin position="211"/>
        <end position="222"/>
    </location>
</feature>
<comment type="caution">
    <text evidence="3">The sequence shown here is derived from an EMBL/GenBank/DDBJ whole genome shotgun (WGS) entry which is preliminary data.</text>
</comment>
<feature type="compositionally biased region" description="Basic residues" evidence="1">
    <location>
        <begin position="194"/>
        <end position="204"/>
    </location>
</feature>
<feature type="region of interest" description="Disordered" evidence="1">
    <location>
        <begin position="179"/>
        <end position="244"/>
    </location>
</feature>
<sequence>MTTTTTTTPHTVLPPTNIQLLQLTQNNNNNNSVSANHDQPYPPLSSAPTIKGLLNHRHELTPAPSPLPSPNLPPSSQHHHHYYYRNYQLSKSISPQLPPLRLHLSLPLSMEGHRYRPSSYRNTPLLASTSLSSSPQPQPHHASLPLPAPIHLLLEDQPPQASVLHFPTQILLSHESPHNLQNHHRNAERASNHQQHHHHHHHQQFQKPGTRPNPPPPPPPTLPVLLPHQPTQPRKRGRKSKQDLLLNRVSLTDDQKKVNHMHAEQRRRTLVRSSLLQLSQLVPGMKHPIEGDGANPAANCEGSSRVEILEGTRLFVEKLKRRNALLKAQL</sequence>
<dbReference type="GO" id="GO:0046983">
    <property type="term" value="F:protein dimerization activity"/>
    <property type="evidence" value="ECO:0007669"/>
    <property type="project" value="InterPro"/>
</dbReference>
<evidence type="ECO:0000313" key="3">
    <source>
        <dbReference type="EMBL" id="TPX76345.1"/>
    </source>
</evidence>
<organism evidence="3 4">
    <name type="scientific">Chytriomyces confervae</name>
    <dbReference type="NCBI Taxonomy" id="246404"/>
    <lineage>
        <taxon>Eukaryota</taxon>
        <taxon>Fungi</taxon>
        <taxon>Fungi incertae sedis</taxon>
        <taxon>Chytridiomycota</taxon>
        <taxon>Chytridiomycota incertae sedis</taxon>
        <taxon>Chytridiomycetes</taxon>
        <taxon>Chytridiales</taxon>
        <taxon>Chytriomycetaceae</taxon>
        <taxon>Chytriomyces</taxon>
    </lineage>
</organism>
<dbReference type="STRING" id="246404.A0A507FL34"/>
<dbReference type="SUPFAM" id="SSF47459">
    <property type="entry name" value="HLH, helix-loop-helix DNA-binding domain"/>
    <property type="match status" value="1"/>
</dbReference>
<feature type="region of interest" description="Disordered" evidence="1">
    <location>
        <begin position="113"/>
        <end position="144"/>
    </location>
</feature>
<feature type="compositionally biased region" description="Low complexity" evidence="1">
    <location>
        <begin position="223"/>
        <end position="232"/>
    </location>
</feature>
<dbReference type="InterPro" id="IPR011598">
    <property type="entry name" value="bHLH_dom"/>
</dbReference>
<dbReference type="Gene3D" id="4.10.280.10">
    <property type="entry name" value="Helix-loop-helix DNA-binding domain"/>
    <property type="match status" value="1"/>
</dbReference>
<protein>
    <recommendedName>
        <fullName evidence="2">BHLH domain-containing protein</fullName>
    </recommendedName>
</protein>
<feature type="compositionally biased region" description="Pro residues" evidence="1">
    <location>
        <begin position="63"/>
        <end position="73"/>
    </location>
</feature>
<reference evidence="3 4" key="1">
    <citation type="journal article" date="2019" name="Sci. Rep.">
        <title>Comparative genomics of chytrid fungi reveal insights into the obligate biotrophic and pathogenic lifestyle of Synchytrium endobioticum.</title>
        <authorList>
            <person name="van de Vossenberg B.T.L.H."/>
            <person name="Warris S."/>
            <person name="Nguyen H.D.T."/>
            <person name="van Gent-Pelzer M.P.E."/>
            <person name="Joly D.L."/>
            <person name="van de Geest H.C."/>
            <person name="Bonants P.J.M."/>
            <person name="Smith D.S."/>
            <person name="Levesque C.A."/>
            <person name="van der Lee T.A.J."/>
        </authorList>
    </citation>
    <scope>NUCLEOTIDE SEQUENCE [LARGE SCALE GENOMIC DNA]</scope>
    <source>
        <strain evidence="3 4">CBS 675.73</strain>
    </source>
</reference>
<dbReference type="AlphaFoldDB" id="A0A507FL34"/>
<gene>
    <name evidence="3" type="ORF">CcCBS67573_g02378</name>
</gene>
<feature type="compositionally biased region" description="Low complexity" evidence="1">
    <location>
        <begin position="123"/>
        <end position="144"/>
    </location>
</feature>
<evidence type="ECO:0000259" key="2">
    <source>
        <dbReference type="PROSITE" id="PS50888"/>
    </source>
</evidence>
<feature type="domain" description="BHLH" evidence="2">
    <location>
        <begin position="255"/>
        <end position="319"/>
    </location>
</feature>
<accession>A0A507FL34</accession>
<dbReference type="PROSITE" id="PS50888">
    <property type="entry name" value="BHLH"/>
    <property type="match status" value="1"/>
</dbReference>
<dbReference type="EMBL" id="QEAP01000049">
    <property type="protein sequence ID" value="TPX76345.1"/>
    <property type="molecule type" value="Genomic_DNA"/>
</dbReference>
<dbReference type="InterPro" id="IPR036638">
    <property type="entry name" value="HLH_DNA-bd_sf"/>
</dbReference>
<evidence type="ECO:0000313" key="4">
    <source>
        <dbReference type="Proteomes" id="UP000320333"/>
    </source>
</evidence>
<dbReference type="OrthoDB" id="5778525at2759"/>
<evidence type="ECO:0000256" key="1">
    <source>
        <dbReference type="SAM" id="MobiDB-lite"/>
    </source>
</evidence>
<keyword evidence="4" id="KW-1185">Reference proteome</keyword>
<dbReference type="Proteomes" id="UP000320333">
    <property type="component" value="Unassembled WGS sequence"/>
</dbReference>